<dbReference type="RefSeq" id="XP_002177102.1">
    <property type="nucleotide sequence ID" value="XM_002177066.1"/>
</dbReference>
<feature type="region of interest" description="Disordered" evidence="9">
    <location>
        <begin position="1"/>
        <end position="37"/>
    </location>
</feature>
<evidence type="ECO:0000256" key="7">
    <source>
        <dbReference type="ARBA" id="ARBA00035120"/>
    </source>
</evidence>
<keyword evidence="3" id="KW-1003">Cell membrane</keyword>
<keyword evidence="5 10" id="KW-1133">Transmembrane helix</keyword>
<comment type="similarity">
    <text evidence="7">Belongs to the fluoride channel Fluc/FEX (TC 1.A.43) family.</text>
</comment>
<dbReference type="PaxDb" id="2850-Phatr42591"/>
<feature type="transmembrane region" description="Helical" evidence="10">
    <location>
        <begin position="218"/>
        <end position="241"/>
    </location>
</feature>
<dbReference type="KEGG" id="pti:PHATRDRAFT_42591"/>
<feature type="region of interest" description="Disordered" evidence="9">
    <location>
        <begin position="707"/>
        <end position="726"/>
    </location>
</feature>
<comment type="catalytic activity">
    <reaction evidence="8">
        <text>fluoride(in) = fluoride(out)</text>
        <dbReference type="Rhea" id="RHEA:76159"/>
        <dbReference type="ChEBI" id="CHEBI:17051"/>
    </reaction>
    <physiologicalReaction direction="left-to-right" evidence="8">
        <dbReference type="Rhea" id="RHEA:76160"/>
    </physiologicalReaction>
</comment>
<evidence type="ECO:0000313" key="12">
    <source>
        <dbReference type="Proteomes" id="UP000000759"/>
    </source>
</evidence>
<dbReference type="PANTHER" id="PTHR28259">
    <property type="entry name" value="FLUORIDE EXPORT PROTEIN 1-RELATED"/>
    <property type="match status" value="1"/>
</dbReference>
<dbReference type="InterPro" id="IPR003691">
    <property type="entry name" value="FluC"/>
</dbReference>
<dbReference type="AlphaFoldDB" id="B7FNU9"/>
<feature type="region of interest" description="Disordered" evidence="9">
    <location>
        <begin position="294"/>
        <end position="365"/>
    </location>
</feature>
<proteinExistence type="inferred from homology"/>
<feature type="compositionally biased region" description="Acidic residues" evidence="9">
    <location>
        <begin position="302"/>
        <end position="317"/>
    </location>
</feature>
<feature type="compositionally biased region" description="Basic residues" evidence="9">
    <location>
        <begin position="349"/>
        <end position="362"/>
    </location>
</feature>
<keyword evidence="6 10" id="KW-0472">Membrane</keyword>
<feature type="compositionally biased region" description="Low complexity" evidence="9">
    <location>
        <begin position="176"/>
        <end position="185"/>
    </location>
</feature>
<protein>
    <submittedName>
        <fullName evidence="11">Uncharacterized protein</fullName>
    </submittedName>
</protein>
<feature type="transmembrane region" description="Helical" evidence="10">
    <location>
        <begin position="786"/>
        <end position="806"/>
    </location>
</feature>
<feature type="compositionally biased region" description="Low complexity" evidence="9">
    <location>
        <begin position="1"/>
        <end position="16"/>
    </location>
</feature>
<feature type="compositionally biased region" description="Low complexity" evidence="9">
    <location>
        <begin position="134"/>
        <end position="147"/>
    </location>
</feature>
<dbReference type="Pfam" id="PF02537">
    <property type="entry name" value="CRCB"/>
    <property type="match status" value="1"/>
</dbReference>
<evidence type="ECO:0000313" key="11">
    <source>
        <dbReference type="EMBL" id="EEC51565.1"/>
    </source>
</evidence>
<feature type="region of interest" description="Disordered" evidence="9">
    <location>
        <begin position="512"/>
        <end position="577"/>
    </location>
</feature>
<dbReference type="GO" id="GO:0005886">
    <property type="term" value="C:plasma membrane"/>
    <property type="evidence" value="ECO:0007669"/>
    <property type="project" value="UniProtKB-SubCell"/>
</dbReference>
<feature type="transmembrane region" description="Helical" evidence="10">
    <location>
        <begin position="625"/>
        <end position="645"/>
    </location>
</feature>
<sequence>MPERSSTPSRSTRVPTDATQPNAVDSTEPRENDVRSVARVTGDDEWNVTTALDTLAEPSRRALHKFFYPVRRNRPSSAATTPRDGLVRDEQQQQQPHDEFAARRHTTRQRMTTTDRLEQHEPSVLPAPTNRQPSSVSSVNATAAASAHPEGVNGTTHRANSNAASNPPTDSHNSGASAASSVASSVPNVQEQFNQHFSQQEDDDRLFVHHFWRTYDDIIILSLFTQIGMVFRLAMSTWLAIFDGVFSNDSALFVNLPLNCLACFFMGILCSGERLMEIIVTRFSPPRLQQALQAAHRHRVDSDDEADDHEHDLEAEDAVNSSTYENGSVDADGSIVASPDGASRGSATLRRRKRRRRRKRQKGVYFHSWEPPSTLNNDLRDVQLLALERRIRQSKCLVLFPVKQEDVDVMEHYFDDGYKRKPHSYDDDEEDCGENGGRDLNFDLALEVERNDPPGNESRRSDPLSPTLSVNMNPAALPVSPLSTKHESPRALPRNLPAGSFRTLDSVRRVDLHSGPLATPPSRKSRPAAAETEEDMAEVDLEAVPARTRAESSVANDNDDDDTTVRHSDEPQEQQQTDLNRIVHDVSANVTENISRLQRVNLADGWDVGTSPEDMSDDLMLGLRGGFCGALSSFSSWNSAMVSLLKNGNVGTAFVGYMLGIQLPIVAYRFGQHVAVYIFIWRARHEKRKDERRGYGIRVSLNEYSERGNTDDESLQTNPNDSSRETPSIRAVVTAIFIMGLVTQCTSMSFFNDPDNQQIALSLLFSPLGVLGRWRLSKYNTWSSNFPIGTFTANILACALSGGLGNLLAGEPGPAERIILVSFINGFAGSLSSLASFIVEILAGVDPVLFRFDGMIYAVLSIFWALVVGFIFSASVDWADVTESSDT</sequence>
<feature type="region of interest" description="Disordered" evidence="9">
    <location>
        <begin position="73"/>
        <end position="185"/>
    </location>
</feature>
<feature type="compositionally biased region" description="Basic and acidic residues" evidence="9">
    <location>
        <begin position="27"/>
        <end position="36"/>
    </location>
</feature>
<feature type="compositionally biased region" description="Basic and acidic residues" evidence="9">
    <location>
        <begin position="85"/>
        <end position="102"/>
    </location>
</feature>
<evidence type="ECO:0000256" key="2">
    <source>
        <dbReference type="ARBA" id="ARBA00004651"/>
    </source>
</evidence>
<evidence type="ECO:0000256" key="10">
    <source>
        <dbReference type="SAM" id="Phobius"/>
    </source>
</evidence>
<dbReference type="GeneID" id="7196279"/>
<dbReference type="EMBL" id="CM000605">
    <property type="protein sequence ID" value="EEC51565.1"/>
    <property type="molecule type" value="Genomic_DNA"/>
</dbReference>
<evidence type="ECO:0000256" key="5">
    <source>
        <dbReference type="ARBA" id="ARBA00022989"/>
    </source>
</evidence>
<evidence type="ECO:0000256" key="6">
    <source>
        <dbReference type="ARBA" id="ARBA00023136"/>
    </source>
</evidence>
<comment type="function">
    <text evidence="1">Fluoride channel required for the rapid expulsion of cytoplasmic fluoride.</text>
</comment>
<feature type="compositionally biased region" description="Acidic residues" evidence="9">
    <location>
        <begin position="531"/>
        <end position="541"/>
    </location>
</feature>
<feature type="region of interest" description="Disordered" evidence="9">
    <location>
        <begin position="417"/>
        <end position="499"/>
    </location>
</feature>
<keyword evidence="4 10" id="KW-0812">Transmembrane</keyword>
<accession>B7FNU9</accession>
<dbReference type="GO" id="GO:1903425">
    <property type="term" value="F:fluoride transmembrane transporter activity"/>
    <property type="evidence" value="ECO:0007669"/>
    <property type="project" value="TreeGrafter"/>
</dbReference>
<feature type="transmembrane region" description="Helical" evidence="10">
    <location>
        <begin position="818"/>
        <end position="843"/>
    </location>
</feature>
<evidence type="ECO:0000256" key="4">
    <source>
        <dbReference type="ARBA" id="ARBA00022692"/>
    </source>
</evidence>
<keyword evidence="12" id="KW-1185">Reference proteome</keyword>
<organism evidence="11 12">
    <name type="scientific">Phaeodactylum tricornutum (strain CCAP 1055/1)</name>
    <dbReference type="NCBI Taxonomy" id="556484"/>
    <lineage>
        <taxon>Eukaryota</taxon>
        <taxon>Sar</taxon>
        <taxon>Stramenopiles</taxon>
        <taxon>Ochrophyta</taxon>
        <taxon>Bacillariophyta</taxon>
        <taxon>Bacillariophyceae</taxon>
        <taxon>Bacillariophycidae</taxon>
        <taxon>Naviculales</taxon>
        <taxon>Phaeodactylaceae</taxon>
        <taxon>Phaeodactylum</taxon>
    </lineage>
</organism>
<evidence type="ECO:0000256" key="1">
    <source>
        <dbReference type="ARBA" id="ARBA00002598"/>
    </source>
</evidence>
<evidence type="ECO:0000256" key="3">
    <source>
        <dbReference type="ARBA" id="ARBA00022475"/>
    </source>
</evidence>
<dbReference type="HOGENOM" id="CLU_325294_0_0_1"/>
<gene>
    <name evidence="11" type="ORF">PHATRDRAFT_42591</name>
</gene>
<feature type="transmembrane region" description="Helical" evidence="10">
    <location>
        <begin position="855"/>
        <end position="876"/>
    </location>
</feature>
<feature type="transmembrane region" description="Helical" evidence="10">
    <location>
        <begin position="731"/>
        <end position="751"/>
    </location>
</feature>
<dbReference type="Proteomes" id="UP000000759">
    <property type="component" value="Chromosome 1"/>
</dbReference>
<feature type="transmembrane region" description="Helical" evidence="10">
    <location>
        <begin position="253"/>
        <end position="272"/>
    </location>
</feature>
<reference evidence="12" key="2">
    <citation type="submission" date="2008-08" db="EMBL/GenBank/DDBJ databases">
        <authorList>
            <consortium name="Diatom Consortium"/>
            <person name="Grigoriev I."/>
            <person name="Grimwood J."/>
            <person name="Kuo A."/>
            <person name="Otillar R.P."/>
            <person name="Salamov A."/>
            <person name="Detter J.C."/>
            <person name="Lindquist E."/>
            <person name="Shapiro H."/>
            <person name="Lucas S."/>
            <person name="Glavina del Rio T."/>
            <person name="Pitluck S."/>
            <person name="Rokhsar D."/>
            <person name="Bowler C."/>
        </authorList>
    </citation>
    <scope>GENOME REANNOTATION</scope>
    <source>
        <strain evidence="12">CCAP 1055/1</strain>
    </source>
</reference>
<dbReference type="eggNOG" id="ENOG502T8DE">
    <property type="taxonomic scope" value="Eukaryota"/>
</dbReference>
<feature type="compositionally biased region" description="Basic and acidic residues" evidence="9">
    <location>
        <begin position="436"/>
        <end position="462"/>
    </location>
</feature>
<name>B7FNU9_PHATC</name>
<evidence type="ECO:0000256" key="8">
    <source>
        <dbReference type="ARBA" id="ARBA00035585"/>
    </source>
</evidence>
<evidence type="ECO:0000256" key="9">
    <source>
        <dbReference type="SAM" id="MobiDB-lite"/>
    </source>
</evidence>
<dbReference type="PANTHER" id="PTHR28259:SF1">
    <property type="entry name" value="FLUORIDE EXPORT PROTEIN 1-RELATED"/>
    <property type="match status" value="1"/>
</dbReference>
<dbReference type="InParanoid" id="B7FNU9"/>
<dbReference type="OrthoDB" id="409792at2759"/>
<comment type="subcellular location">
    <subcellularLocation>
        <location evidence="2">Cell membrane</location>
        <topology evidence="2">Multi-pass membrane protein</topology>
    </subcellularLocation>
</comment>
<reference evidence="11 12" key="1">
    <citation type="journal article" date="2008" name="Nature">
        <title>The Phaeodactylum genome reveals the evolutionary history of diatom genomes.</title>
        <authorList>
            <person name="Bowler C."/>
            <person name="Allen A.E."/>
            <person name="Badger J.H."/>
            <person name="Grimwood J."/>
            <person name="Jabbari K."/>
            <person name="Kuo A."/>
            <person name="Maheswari U."/>
            <person name="Martens C."/>
            <person name="Maumus F."/>
            <person name="Otillar R.P."/>
            <person name="Rayko E."/>
            <person name="Salamov A."/>
            <person name="Vandepoele K."/>
            <person name="Beszteri B."/>
            <person name="Gruber A."/>
            <person name="Heijde M."/>
            <person name="Katinka M."/>
            <person name="Mock T."/>
            <person name="Valentin K."/>
            <person name="Verret F."/>
            <person name="Berges J.A."/>
            <person name="Brownlee C."/>
            <person name="Cadoret J.P."/>
            <person name="Chiovitti A."/>
            <person name="Choi C.J."/>
            <person name="Coesel S."/>
            <person name="De Martino A."/>
            <person name="Detter J.C."/>
            <person name="Durkin C."/>
            <person name="Falciatore A."/>
            <person name="Fournet J."/>
            <person name="Haruta M."/>
            <person name="Huysman M.J."/>
            <person name="Jenkins B.D."/>
            <person name="Jiroutova K."/>
            <person name="Jorgensen R.E."/>
            <person name="Joubert Y."/>
            <person name="Kaplan A."/>
            <person name="Kroger N."/>
            <person name="Kroth P.G."/>
            <person name="La Roche J."/>
            <person name="Lindquist E."/>
            <person name="Lommer M."/>
            <person name="Martin-Jezequel V."/>
            <person name="Lopez P.J."/>
            <person name="Lucas S."/>
            <person name="Mangogna M."/>
            <person name="McGinnis K."/>
            <person name="Medlin L.K."/>
            <person name="Montsant A."/>
            <person name="Oudot-Le Secq M.P."/>
            <person name="Napoli C."/>
            <person name="Obornik M."/>
            <person name="Parker M.S."/>
            <person name="Petit J.L."/>
            <person name="Porcel B.M."/>
            <person name="Poulsen N."/>
            <person name="Robison M."/>
            <person name="Rychlewski L."/>
            <person name="Rynearson T.A."/>
            <person name="Schmutz J."/>
            <person name="Shapiro H."/>
            <person name="Siaut M."/>
            <person name="Stanley M."/>
            <person name="Sussman M.R."/>
            <person name="Taylor A.R."/>
            <person name="Vardi A."/>
            <person name="von Dassow P."/>
            <person name="Vyverman W."/>
            <person name="Willis A."/>
            <person name="Wyrwicz L.S."/>
            <person name="Rokhsar D.S."/>
            <person name="Weissenbach J."/>
            <person name="Armbrust E.V."/>
            <person name="Green B.R."/>
            <person name="Van de Peer Y."/>
            <person name="Grigoriev I.V."/>
        </authorList>
    </citation>
    <scope>NUCLEOTIDE SEQUENCE [LARGE SCALE GENOMIC DNA]</scope>
    <source>
        <strain evidence="11 12">CCAP 1055/1</strain>
    </source>
</reference>
<feature type="compositionally biased region" description="Polar residues" evidence="9">
    <location>
        <begin position="153"/>
        <end position="175"/>
    </location>
</feature>
<feature type="transmembrane region" description="Helical" evidence="10">
    <location>
        <begin position="665"/>
        <end position="683"/>
    </location>
</feature>